<dbReference type="PROSITE" id="PS50093">
    <property type="entry name" value="PKD"/>
    <property type="match status" value="3"/>
</dbReference>
<evidence type="ECO:0000256" key="4">
    <source>
        <dbReference type="ARBA" id="ARBA00022989"/>
    </source>
</evidence>
<proteinExistence type="predicted"/>
<dbReference type="SMART" id="SM00089">
    <property type="entry name" value="PKD"/>
    <property type="match status" value="3"/>
</dbReference>
<dbReference type="AlphaFoldDB" id="A0A1G6W733"/>
<evidence type="ECO:0000313" key="7">
    <source>
        <dbReference type="EMBL" id="SDD60856.1"/>
    </source>
</evidence>
<dbReference type="InterPro" id="IPR000601">
    <property type="entry name" value="PKD_dom"/>
</dbReference>
<feature type="domain" description="PKD" evidence="6">
    <location>
        <begin position="247"/>
        <end position="329"/>
    </location>
</feature>
<gene>
    <name evidence="7" type="ORF">SAMN05421872_109172</name>
</gene>
<dbReference type="SUPFAM" id="SSF49503">
    <property type="entry name" value="Cupredoxins"/>
    <property type="match status" value="1"/>
</dbReference>
<dbReference type="EMBL" id="FMZM01000009">
    <property type="protein sequence ID" value="SDD60856.1"/>
    <property type="molecule type" value="Genomic_DNA"/>
</dbReference>
<evidence type="ECO:0000256" key="1">
    <source>
        <dbReference type="ARBA" id="ARBA00004141"/>
    </source>
</evidence>
<evidence type="ECO:0000313" key="8">
    <source>
        <dbReference type="Proteomes" id="UP000199034"/>
    </source>
</evidence>
<keyword evidence="4" id="KW-1133">Transmembrane helix</keyword>
<protein>
    <submittedName>
        <fullName evidence="7">PKD domain-containing protein</fullName>
    </submittedName>
</protein>
<dbReference type="InterPro" id="IPR013783">
    <property type="entry name" value="Ig-like_fold"/>
</dbReference>
<dbReference type="STRING" id="1045774.SAMN05421872_109172"/>
<dbReference type="RefSeq" id="WP_090858926.1">
    <property type="nucleotide sequence ID" value="NZ_FMZM01000009.1"/>
</dbReference>
<dbReference type="GO" id="GO:0005975">
    <property type="term" value="P:carbohydrate metabolic process"/>
    <property type="evidence" value="ECO:0007669"/>
    <property type="project" value="UniProtKB-ARBA"/>
</dbReference>
<keyword evidence="5" id="KW-0472">Membrane</keyword>
<dbReference type="SUPFAM" id="SSF49299">
    <property type="entry name" value="PKD domain"/>
    <property type="match status" value="3"/>
</dbReference>
<organism evidence="7 8">
    <name type="scientific">Nocardioides lianchengensis</name>
    <dbReference type="NCBI Taxonomy" id="1045774"/>
    <lineage>
        <taxon>Bacteria</taxon>
        <taxon>Bacillati</taxon>
        <taxon>Actinomycetota</taxon>
        <taxon>Actinomycetes</taxon>
        <taxon>Propionibacteriales</taxon>
        <taxon>Nocardioidaceae</taxon>
        <taxon>Nocardioides</taxon>
    </lineage>
</organism>
<reference evidence="7 8" key="1">
    <citation type="submission" date="2016-10" db="EMBL/GenBank/DDBJ databases">
        <authorList>
            <person name="de Groot N.N."/>
        </authorList>
    </citation>
    <scope>NUCLEOTIDE SEQUENCE [LARGE SCALE GENOMIC DNA]</scope>
    <source>
        <strain evidence="7 8">CGMCC 4.6858</strain>
    </source>
</reference>
<name>A0A1G6W733_9ACTN</name>
<dbReference type="CDD" id="cd00146">
    <property type="entry name" value="PKD"/>
    <property type="match status" value="3"/>
</dbReference>
<sequence>MRTWFDLSLARKVPSPMSHSRRPLVVGLLVAVLAAAGLLPLATAPAATGAAGRTWVVDAVDDAYGNRWESVDTLTSEVRIGVGDTVEWQFDRAAMAHDLTSEDTRAVWPEPILEHRDIDGPPIRRTFSAPGTYYYLCSIHGTLMRGSVVVEEPGANRAPVIAPVVDPTSGPAPLLVHATANATDPDGDPLTYHWDFGTADDASDTSTAAHAMYAYDEPGAFTATLTVSDGRGGVTSEQFPISAEAASPVSASATPTSGTAPLDVAFTAAATTTGLSYAWSFGDGTTGSGASPDHTYDEAGSYTATVTASDAGGVVGTDTVAITATEDGHAHLPTIAATATPGSASAPATVAFSTEVTTTGELRSYSDGLVSFPELIGTAALVRRRGSTTASLAVSGLRPSTAHPNVHVHEQPCAQDRGGAHFRFDETQPFSAANEIWPTFTSDAGGHAAVSVEQPLRAGARAVSVVVHDPDNSAKRIGCADLAPGTGELAYSWAFGDGSTGSGPDPDHTYARAGRYTATVTVRSVHDGHGMGLDGSRTASVPVVVTDTTAPDTRIAGGPTGTVASARAAFRLTSEPGATFSCRLDARAWSPCSAAPVLRGLRDGGHRLEVRATDAAGNTDPTPAVRTWTVDTTGPRVRDLRPAGSTRDRTPTLRARITDRRSDVRRVVLRIDGRPVPGLRLRGDRLTATPRRALAPGRHVVHLVAADAVGNRTVRTWRFTVRR</sequence>
<dbReference type="Pfam" id="PF18911">
    <property type="entry name" value="PKD_4"/>
    <property type="match status" value="3"/>
</dbReference>
<evidence type="ECO:0000256" key="5">
    <source>
        <dbReference type="ARBA" id="ARBA00023136"/>
    </source>
</evidence>
<dbReference type="GO" id="GO:0006816">
    <property type="term" value="P:calcium ion transport"/>
    <property type="evidence" value="ECO:0007669"/>
    <property type="project" value="TreeGrafter"/>
</dbReference>
<comment type="subcellular location">
    <subcellularLocation>
        <location evidence="1">Membrane</location>
        <topology evidence="1">Multi-pass membrane protein</topology>
    </subcellularLocation>
</comment>
<keyword evidence="8" id="KW-1185">Reference proteome</keyword>
<feature type="domain" description="PKD" evidence="6">
    <location>
        <begin position="187"/>
        <end position="245"/>
    </location>
</feature>
<dbReference type="Gene3D" id="2.60.40.420">
    <property type="entry name" value="Cupredoxins - blue copper proteins"/>
    <property type="match status" value="1"/>
</dbReference>
<dbReference type="Gene3D" id="2.60.40.10">
    <property type="entry name" value="Immunoglobulins"/>
    <property type="match status" value="4"/>
</dbReference>
<keyword evidence="3" id="KW-0677">Repeat</keyword>
<evidence type="ECO:0000256" key="2">
    <source>
        <dbReference type="ARBA" id="ARBA00022692"/>
    </source>
</evidence>
<evidence type="ECO:0000256" key="3">
    <source>
        <dbReference type="ARBA" id="ARBA00022737"/>
    </source>
</evidence>
<dbReference type="InterPro" id="IPR035986">
    <property type="entry name" value="PKD_dom_sf"/>
</dbReference>
<accession>A0A1G6W733</accession>
<dbReference type="GO" id="GO:0005261">
    <property type="term" value="F:monoatomic cation channel activity"/>
    <property type="evidence" value="ECO:0007669"/>
    <property type="project" value="TreeGrafter"/>
</dbReference>
<evidence type="ECO:0000259" key="6">
    <source>
        <dbReference type="PROSITE" id="PS50093"/>
    </source>
</evidence>
<keyword evidence="2" id="KW-0812">Transmembrane</keyword>
<dbReference type="Proteomes" id="UP000199034">
    <property type="component" value="Unassembled WGS sequence"/>
</dbReference>
<dbReference type="OrthoDB" id="574459at2"/>
<feature type="domain" description="PKD" evidence="6">
    <location>
        <begin position="485"/>
        <end position="522"/>
    </location>
</feature>
<dbReference type="PANTHER" id="PTHR46730">
    <property type="entry name" value="POLYCYSTIN-1"/>
    <property type="match status" value="1"/>
</dbReference>
<dbReference type="PANTHER" id="PTHR46730:SF1">
    <property type="entry name" value="PLAT DOMAIN-CONTAINING PROTEIN"/>
    <property type="match status" value="1"/>
</dbReference>
<dbReference type="InterPro" id="IPR008972">
    <property type="entry name" value="Cupredoxin"/>
</dbReference>
<dbReference type="InterPro" id="IPR022409">
    <property type="entry name" value="PKD/Chitinase_dom"/>
</dbReference>
<dbReference type="GO" id="GO:0005886">
    <property type="term" value="C:plasma membrane"/>
    <property type="evidence" value="ECO:0007669"/>
    <property type="project" value="TreeGrafter"/>
</dbReference>